<dbReference type="Proteomes" id="UP000711407">
    <property type="component" value="Unassembled WGS sequence"/>
</dbReference>
<evidence type="ECO:0000256" key="4">
    <source>
        <dbReference type="ARBA" id="ARBA00022605"/>
    </source>
</evidence>
<organism evidence="9 10">
    <name type="scientific">Candidatus Amulumruptor caecigallinarius</name>
    <dbReference type="NCBI Taxonomy" id="2109911"/>
    <lineage>
        <taxon>Bacteria</taxon>
        <taxon>Pseudomonadati</taxon>
        <taxon>Bacteroidota</taxon>
        <taxon>Bacteroidia</taxon>
        <taxon>Bacteroidales</taxon>
        <taxon>Muribaculaceae</taxon>
        <taxon>Candidatus Amulumruptor</taxon>
    </lineage>
</organism>
<proteinExistence type="predicted"/>
<accession>A0A4Q0UAT5</accession>
<evidence type="ECO:0000256" key="6">
    <source>
        <dbReference type="ARBA" id="ARBA00022822"/>
    </source>
</evidence>
<dbReference type="InterPro" id="IPR013785">
    <property type="entry name" value="Aldolase_TIM"/>
</dbReference>
<evidence type="ECO:0000256" key="7">
    <source>
        <dbReference type="ARBA" id="ARBA00023141"/>
    </source>
</evidence>
<keyword evidence="7" id="KW-0057">Aromatic amino acid biosynthesis</keyword>
<evidence type="ECO:0000313" key="10">
    <source>
        <dbReference type="Proteomes" id="UP000711407"/>
    </source>
</evidence>
<keyword evidence="5" id="KW-0210">Decarboxylase</keyword>
<evidence type="ECO:0000313" key="9">
    <source>
        <dbReference type="EMBL" id="HJE39468.1"/>
    </source>
</evidence>
<comment type="caution">
    <text evidence="9">The sequence shown here is derived from an EMBL/GenBank/DDBJ whole genome shotgun (WGS) entry which is preliminary data.</text>
</comment>
<evidence type="ECO:0000256" key="2">
    <source>
        <dbReference type="ARBA" id="ARBA00004696"/>
    </source>
</evidence>
<dbReference type="FunFam" id="3.20.20.70:FF:000024">
    <property type="entry name" value="Indole-3-glycerol phosphate synthase"/>
    <property type="match status" value="1"/>
</dbReference>
<evidence type="ECO:0000256" key="5">
    <source>
        <dbReference type="ARBA" id="ARBA00022793"/>
    </source>
</evidence>
<reference evidence="9" key="1">
    <citation type="journal article" date="2021" name="PeerJ">
        <title>Extensive microbial diversity within the chicken gut microbiome revealed by metagenomics and culture.</title>
        <authorList>
            <person name="Gilroy R."/>
            <person name="Ravi A."/>
            <person name="Getino M."/>
            <person name="Pursley I."/>
            <person name="Horton D.L."/>
            <person name="Alikhan N.F."/>
            <person name="Baker D."/>
            <person name="Gharbi K."/>
            <person name="Hall N."/>
            <person name="Watson M."/>
            <person name="Adriaenssens E.M."/>
            <person name="Foster-Nyarko E."/>
            <person name="Jarju S."/>
            <person name="Secka A."/>
            <person name="Antonio M."/>
            <person name="Oren A."/>
            <person name="Chaudhuri R.R."/>
            <person name="La Ragione R."/>
            <person name="Hildebrand F."/>
            <person name="Pallen M.J."/>
        </authorList>
    </citation>
    <scope>NUCLEOTIDE SEQUENCE</scope>
    <source>
        <strain evidence="9">4100</strain>
    </source>
</reference>
<name>A0A4Q0UAT5_9BACT</name>
<keyword evidence="8 9" id="KW-0456">Lyase</keyword>
<keyword evidence="4" id="KW-0028">Amino-acid biosynthesis</keyword>
<comment type="pathway">
    <text evidence="2">Amino-acid biosynthesis; L-tryptophan biosynthesis; L-tryptophan from chorismate: step 4/5.</text>
</comment>
<dbReference type="InterPro" id="IPR045186">
    <property type="entry name" value="Indole-3-glycerol_P_synth"/>
</dbReference>
<sequence>MANILDEIIANKRREIDAEIKRVGGIPDISGSMMSPSMKSALINSQTGIIAEFKRRSPSKGEIHPKAMVNDIIPGYEQAGAAACSVLTDTPYFGGSLTDLAVASSLVSMPLLRKDFTVSEFQIAQARLYGASAVLLIAAVLSAEEMQRFTRYAHANGLEVLVEVHNVAELDKLPTDADMVGVNNRDLTTFRTDPTLSLHIASLLPDNVVKVAESGLTSISEVNRLRDAGYRGFLIGETFMRHDHPADALRRFLSNEL</sequence>
<evidence type="ECO:0000256" key="1">
    <source>
        <dbReference type="ARBA" id="ARBA00001633"/>
    </source>
</evidence>
<evidence type="ECO:0000256" key="3">
    <source>
        <dbReference type="ARBA" id="ARBA00012362"/>
    </source>
</evidence>
<protein>
    <recommendedName>
        <fullName evidence="3">indole-3-glycerol-phosphate synthase</fullName>
        <ecNumber evidence="3">4.1.1.48</ecNumber>
    </recommendedName>
</protein>
<dbReference type="AlphaFoldDB" id="A0A4Q0UAT5"/>
<dbReference type="CDD" id="cd00331">
    <property type="entry name" value="IGPS"/>
    <property type="match status" value="1"/>
</dbReference>
<evidence type="ECO:0000256" key="8">
    <source>
        <dbReference type="ARBA" id="ARBA00023239"/>
    </source>
</evidence>
<reference evidence="9" key="2">
    <citation type="submission" date="2021-09" db="EMBL/GenBank/DDBJ databases">
        <authorList>
            <person name="Gilroy R."/>
        </authorList>
    </citation>
    <scope>NUCLEOTIDE SEQUENCE</scope>
    <source>
        <strain evidence="9">4100</strain>
    </source>
</reference>
<dbReference type="InterPro" id="IPR001468">
    <property type="entry name" value="Indole-3-GlycerolPSynthase_CS"/>
</dbReference>
<dbReference type="EMBL" id="DYXT01000035">
    <property type="protein sequence ID" value="HJE39468.1"/>
    <property type="molecule type" value="Genomic_DNA"/>
</dbReference>
<dbReference type="NCBIfam" id="NF001377">
    <property type="entry name" value="PRK00278.2-4"/>
    <property type="match status" value="1"/>
</dbReference>
<comment type="catalytic activity">
    <reaction evidence="1">
        <text>1-(2-carboxyphenylamino)-1-deoxy-D-ribulose 5-phosphate + H(+) = (1S,2R)-1-C-(indol-3-yl)glycerol 3-phosphate + CO2 + H2O</text>
        <dbReference type="Rhea" id="RHEA:23476"/>
        <dbReference type="ChEBI" id="CHEBI:15377"/>
        <dbReference type="ChEBI" id="CHEBI:15378"/>
        <dbReference type="ChEBI" id="CHEBI:16526"/>
        <dbReference type="ChEBI" id="CHEBI:58613"/>
        <dbReference type="ChEBI" id="CHEBI:58866"/>
        <dbReference type="EC" id="4.1.1.48"/>
    </reaction>
</comment>
<dbReference type="PANTHER" id="PTHR22854:SF2">
    <property type="entry name" value="INDOLE-3-GLYCEROL-PHOSPHATE SYNTHASE"/>
    <property type="match status" value="1"/>
</dbReference>
<dbReference type="PROSITE" id="PS00614">
    <property type="entry name" value="IGPS"/>
    <property type="match status" value="1"/>
</dbReference>
<dbReference type="InterPro" id="IPR011060">
    <property type="entry name" value="RibuloseP-bd_barrel"/>
</dbReference>
<dbReference type="GO" id="GO:0004640">
    <property type="term" value="F:phosphoribosylanthranilate isomerase activity"/>
    <property type="evidence" value="ECO:0007669"/>
    <property type="project" value="TreeGrafter"/>
</dbReference>
<dbReference type="InterPro" id="IPR013798">
    <property type="entry name" value="Indole-3-glycerol_P_synth_dom"/>
</dbReference>
<dbReference type="GO" id="GO:0004425">
    <property type="term" value="F:indole-3-glycerol-phosphate synthase activity"/>
    <property type="evidence" value="ECO:0007669"/>
    <property type="project" value="UniProtKB-EC"/>
</dbReference>
<dbReference type="GO" id="GO:0000162">
    <property type="term" value="P:L-tryptophan biosynthetic process"/>
    <property type="evidence" value="ECO:0007669"/>
    <property type="project" value="UniProtKB-KW"/>
</dbReference>
<dbReference type="Pfam" id="PF00218">
    <property type="entry name" value="IGPS"/>
    <property type="match status" value="1"/>
</dbReference>
<dbReference type="PANTHER" id="PTHR22854">
    <property type="entry name" value="TRYPTOPHAN BIOSYNTHESIS PROTEIN"/>
    <property type="match status" value="1"/>
</dbReference>
<gene>
    <name evidence="9" type="primary">trpC</name>
    <name evidence="9" type="ORF">K8V47_06910</name>
</gene>
<dbReference type="SUPFAM" id="SSF51366">
    <property type="entry name" value="Ribulose-phoshate binding barrel"/>
    <property type="match status" value="1"/>
</dbReference>
<dbReference type="EC" id="4.1.1.48" evidence="3"/>
<keyword evidence="6" id="KW-0822">Tryptophan biosynthesis</keyword>
<dbReference type="Gene3D" id="3.20.20.70">
    <property type="entry name" value="Aldolase class I"/>
    <property type="match status" value="1"/>
</dbReference>